<dbReference type="PROSITE" id="PS50011">
    <property type="entry name" value="PROTEIN_KINASE_DOM"/>
    <property type="match status" value="1"/>
</dbReference>
<dbReference type="EMBL" id="BTSY01000001">
    <property type="protein sequence ID" value="GMT09940.1"/>
    <property type="molecule type" value="Genomic_DNA"/>
</dbReference>
<feature type="non-terminal residue" evidence="13">
    <location>
        <position position="1"/>
    </location>
</feature>
<name>A0AAV5UW41_9BILA</name>
<keyword evidence="3" id="KW-0808">Transferase</keyword>
<dbReference type="PANTHER" id="PTHR11042">
    <property type="entry name" value="EUKARYOTIC TRANSLATION INITIATION FACTOR 2-ALPHA KINASE EIF2-ALPHA KINASE -RELATED"/>
    <property type="match status" value="1"/>
</dbReference>
<protein>
    <recommendedName>
        <fullName evidence="1">non-specific serine/threonine protein kinase</fullName>
        <ecNumber evidence="1">2.7.11.1</ecNumber>
    </recommendedName>
</protein>
<dbReference type="InterPro" id="IPR050339">
    <property type="entry name" value="CC_SR_Kinase"/>
</dbReference>
<evidence type="ECO:0000256" key="9">
    <source>
        <dbReference type="ARBA" id="ARBA00023306"/>
    </source>
</evidence>
<keyword evidence="9" id="KW-0131">Cell cycle</keyword>
<dbReference type="GO" id="GO:0005524">
    <property type="term" value="F:ATP binding"/>
    <property type="evidence" value="ECO:0007669"/>
    <property type="project" value="UniProtKB-KW"/>
</dbReference>
<evidence type="ECO:0000256" key="1">
    <source>
        <dbReference type="ARBA" id="ARBA00012513"/>
    </source>
</evidence>
<feature type="domain" description="Protein kinase" evidence="12">
    <location>
        <begin position="1"/>
        <end position="90"/>
    </location>
</feature>
<evidence type="ECO:0000256" key="2">
    <source>
        <dbReference type="ARBA" id="ARBA00022527"/>
    </source>
</evidence>
<keyword evidence="8" id="KW-0460">Magnesium</keyword>
<evidence type="ECO:0000313" key="15">
    <source>
        <dbReference type="Proteomes" id="UP001432322"/>
    </source>
</evidence>
<evidence type="ECO:0000256" key="3">
    <source>
        <dbReference type="ARBA" id="ARBA00022679"/>
    </source>
</evidence>
<dbReference type="Gene3D" id="1.10.510.10">
    <property type="entry name" value="Transferase(Phosphotransferase) domain 1"/>
    <property type="match status" value="1"/>
</dbReference>
<accession>A0AAV5UW41</accession>
<evidence type="ECO:0000313" key="13">
    <source>
        <dbReference type="EMBL" id="GMT09939.1"/>
    </source>
</evidence>
<comment type="catalytic activity">
    <reaction evidence="10">
        <text>L-threonyl-[protein] + ATP = O-phospho-L-threonyl-[protein] + ADP + H(+)</text>
        <dbReference type="Rhea" id="RHEA:46608"/>
        <dbReference type="Rhea" id="RHEA-COMP:11060"/>
        <dbReference type="Rhea" id="RHEA-COMP:11605"/>
        <dbReference type="ChEBI" id="CHEBI:15378"/>
        <dbReference type="ChEBI" id="CHEBI:30013"/>
        <dbReference type="ChEBI" id="CHEBI:30616"/>
        <dbReference type="ChEBI" id="CHEBI:61977"/>
        <dbReference type="ChEBI" id="CHEBI:456216"/>
        <dbReference type="EC" id="2.7.11.1"/>
    </reaction>
</comment>
<evidence type="ECO:0000256" key="5">
    <source>
        <dbReference type="ARBA" id="ARBA00022741"/>
    </source>
</evidence>
<dbReference type="InterPro" id="IPR000719">
    <property type="entry name" value="Prot_kinase_dom"/>
</dbReference>
<dbReference type="SUPFAM" id="SSF56112">
    <property type="entry name" value="Protein kinase-like (PK-like)"/>
    <property type="match status" value="1"/>
</dbReference>
<keyword evidence="15" id="KW-1185">Reference proteome</keyword>
<comment type="catalytic activity">
    <reaction evidence="11">
        <text>L-seryl-[protein] + ATP = O-phospho-L-seryl-[protein] + ADP + H(+)</text>
        <dbReference type="Rhea" id="RHEA:17989"/>
        <dbReference type="Rhea" id="RHEA-COMP:9863"/>
        <dbReference type="Rhea" id="RHEA-COMP:11604"/>
        <dbReference type="ChEBI" id="CHEBI:15378"/>
        <dbReference type="ChEBI" id="CHEBI:29999"/>
        <dbReference type="ChEBI" id="CHEBI:30616"/>
        <dbReference type="ChEBI" id="CHEBI:83421"/>
        <dbReference type="ChEBI" id="CHEBI:456216"/>
        <dbReference type="EC" id="2.7.11.1"/>
    </reaction>
</comment>
<evidence type="ECO:0000259" key="12">
    <source>
        <dbReference type="PROSITE" id="PS50011"/>
    </source>
</evidence>
<dbReference type="GO" id="GO:0046872">
    <property type="term" value="F:metal ion binding"/>
    <property type="evidence" value="ECO:0007669"/>
    <property type="project" value="UniProtKB-KW"/>
</dbReference>
<evidence type="ECO:0000256" key="4">
    <source>
        <dbReference type="ARBA" id="ARBA00022723"/>
    </source>
</evidence>
<dbReference type="InterPro" id="IPR011009">
    <property type="entry name" value="Kinase-like_dom_sf"/>
</dbReference>
<dbReference type="EMBL" id="BTSY01000001">
    <property type="protein sequence ID" value="GMT09939.1"/>
    <property type="molecule type" value="Genomic_DNA"/>
</dbReference>
<evidence type="ECO:0000256" key="6">
    <source>
        <dbReference type="ARBA" id="ARBA00022777"/>
    </source>
</evidence>
<comment type="caution">
    <text evidence="13">The sequence shown here is derived from an EMBL/GenBank/DDBJ whole genome shotgun (WGS) entry which is preliminary data.</text>
</comment>
<dbReference type="EC" id="2.7.11.1" evidence="1"/>
<dbReference type="GO" id="GO:0005737">
    <property type="term" value="C:cytoplasm"/>
    <property type="evidence" value="ECO:0007669"/>
    <property type="project" value="TreeGrafter"/>
</dbReference>
<dbReference type="GO" id="GO:0051321">
    <property type="term" value="P:meiotic cell cycle"/>
    <property type="evidence" value="ECO:0007669"/>
    <property type="project" value="TreeGrafter"/>
</dbReference>
<keyword evidence="6" id="KW-0418">Kinase</keyword>
<reference evidence="13" key="1">
    <citation type="submission" date="2023-10" db="EMBL/GenBank/DDBJ databases">
        <title>Genome assembly of Pristionchus species.</title>
        <authorList>
            <person name="Yoshida K."/>
            <person name="Sommer R.J."/>
        </authorList>
    </citation>
    <scope>NUCLEOTIDE SEQUENCE</scope>
    <source>
        <strain evidence="13">RS5133</strain>
    </source>
</reference>
<dbReference type="GO" id="GO:0110031">
    <property type="term" value="P:negative regulation of G2/MI transition of meiotic cell cycle"/>
    <property type="evidence" value="ECO:0007669"/>
    <property type="project" value="TreeGrafter"/>
</dbReference>
<dbReference type="GO" id="GO:0005634">
    <property type="term" value="C:nucleus"/>
    <property type="evidence" value="ECO:0007669"/>
    <property type="project" value="TreeGrafter"/>
</dbReference>
<dbReference type="PANTHER" id="PTHR11042:SF183">
    <property type="entry name" value="MEMBRANE-ASSOCIATED TYROSINE- AND THREONINE-SPECIFIC CDC2-INHIBITORY KINASE"/>
    <property type="match status" value="1"/>
</dbReference>
<dbReference type="Proteomes" id="UP001432322">
    <property type="component" value="Unassembled WGS sequence"/>
</dbReference>
<evidence type="ECO:0000256" key="7">
    <source>
        <dbReference type="ARBA" id="ARBA00022840"/>
    </source>
</evidence>
<organism evidence="13 15">
    <name type="scientific">Pristionchus fissidentatus</name>
    <dbReference type="NCBI Taxonomy" id="1538716"/>
    <lineage>
        <taxon>Eukaryota</taxon>
        <taxon>Metazoa</taxon>
        <taxon>Ecdysozoa</taxon>
        <taxon>Nematoda</taxon>
        <taxon>Chromadorea</taxon>
        <taxon>Rhabditida</taxon>
        <taxon>Rhabditina</taxon>
        <taxon>Diplogasteromorpha</taxon>
        <taxon>Diplogasteroidea</taxon>
        <taxon>Neodiplogasteridae</taxon>
        <taxon>Pristionchus</taxon>
    </lineage>
</organism>
<proteinExistence type="predicted"/>
<evidence type="ECO:0000256" key="11">
    <source>
        <dbReference type="ARBA" id="ARBA00048679"/>
    </source>
</evidence>
<evidence type="ECO:0000256" key="8">
    <source>
        <dbReference type="ARBA" id="ARBA00022842"/>
    </source>
</evidence>
<evidence type="ECO:0000256" key="10">
    <source>
        <dbReference type="ARBA" id="ARBA00047899"/>
    </source>
</evidence>
<evidence type="ECO:0000313" key="14">
    <source>
        <dbReference type="EMBL" id="GMT09940.1"/>
    </source>
</evidence>
<dbReference type="Pfam" id="PF00069">
    <property type="entry name" value="Pkinase"/>
    <property type="match status" value="1"/>
</dbReference>
<gene>
    <name evidence="13" type="ORF">PFISCL1PPCAC_1236</name>
    <name evidence="14" type="ORF">PFISCL1PPCAC_1237</name>
</gene>
<dbReference type="GO" id="GO:0004674">
    <property type="term" value="F:protein serine/threonine kinase activity"/>
    <property type="evidence" value="ECO:0007669"/>
    <property type="project" value="UniProtKB-KW"/>
</dbReference>
<keyword evidence="2" id="KW-0723">Serine/threonine-protein kinase</keyword>
<keyword evidence="7" id="KW-0067">ATP-binding</keyword>
<dbReference type="AlphaFoldDB" id="A0AAV5UW41"/>
<keyword evidence="4" id="KW-0479">Metal-binding</keyword>
<keyword evidence="5" id="KW-0547">Nucleotide-binding</keyword>
<sequence>GAWREDKTLYMMMELCETSLEGYWKMNNILVPEELHHAFVDSLIALHHLHSHSYIHLDVKPANILRTVNGIYKLTDFSVTVQTDKVSLIF</sequence>